<comment type="caution">
    <text evidence="1">The sequence shown here is derived from an EMBL/GenBank/DDBJ whole genome shotgun (WGS) entry which is preliminary data.</text>
</comment>
<sequence>MSVVSEALGAIREALKMADDVKRTGDTLKELSKEVRIELRDHDRRITTLEAKWQTVIDLRGGPRRIEGR</sequence>
<name>A0A9D7HN07_9PROT</name>
<evidence type="ECO:0000313" key="2">
    <source>
        <dbReference type="Proteomes" id="UP000807785"/>
    </source>
</evidence>
<gene>
    <name evidence="1" type="ORF">IPH26_17570</name>
</gene>
<protein>
    <submittedName>
        <fullName evidence="1">Uncharacterized protein</fullName>
    </submittedName>
</protein>
<dbReference type="EMBL" id="JADJEV010000004">
    <property type="protein sequence ID" value="MBK6974664.1"/>
    <property type="molecule type" value="Genomic_DNA"/>
</dbReference>
<dbReference type="AlphaFoldDB" id="A0A9D7HN07"/>
<reference evidence="1" key="1">
    <citation type="submission" date="2020-10" db="EMBL/GenBank/DDBJ databases">
        <title>Connecting structure to function with the recovery of over 1000 high-quality activated sludge metagenome-assembled genomes encoding full-length rRNA genes using long-read sequencing.</title>
        <authorList>
            <person name="Singleton C.M."/>
            <person name="Petriglieri F."/>
            <person name="Kristensen J.M."/>
            <person name="Kirkegaard R.H."/>
            <person name="Michaelsen T.Y."/>
            <person name="Andersen M.H."/>
            <person name="Karst S.M."/>
            <person name="Dueholm M.S."/>
            <person name="Nielsen P.H."/>
            <person name="Albertsen M."/>
        </authorList>
    </citation>
    <scope>NUCLEOTIDE SEQUENCE</scope>
    <source>
        <strain evidence="1">Bjer_18-Q3-R1-45_BAT3C.347</strain>
    </source>
</reference>
<accession>A0A9D7HN07</accession>
<organism evidence="1 2">
    <name type="scientific">Candidatus Methylophosphatis roskildensis</name>
    <dbReference type="NCBI Taxonomy" id="2899263"/>
    <lineage>
        <taxon>Bacteria</taxon>
        <taxon>Pseudomonadati</taxon>
        <taxon>Pseudomonadota</taxon>
        <taxon>Betaproteobacteria</taxon>
        <taxon>Nitrosomonadales</taxon>
        <taxon>Sterolibacteriaceae</taxon>
        <taxon>Candidatus Methylophosphatis</taxon>
    </lineage>
</organism>
<proteinExistence type="predicted"/>
<dbReference type="Proteomes" id="UP000807785">
    <property type="component" value="Unassembled WGS sequence"/>
</dbReference>
<evidence type="ECO:0000313" key="1">
    <source>
        <dbReference type="EMBL" id="MBK6974664.1"/>
    </source>
</evidence>